<dbReference type="EMBL" id="LAZR01046628">
    <property type="protein sequence ID" value="KKK96097.1"/>
    <property type="molecule type" value="Genomic_DNA"/>
</dbReference>
<sequence>MASIQVGPVVSDIRGSINGVTFGRN</sequence>
<reference evidence="1" key="1">
    <citation type="journal article" date="2015" name="Nature">
        <title>Complex archaea that bridge the gap between prokaryotes and eukaryotes.</title>
        <authorList>
            <person name="Spang A."/>
            <person name="Saw J.H."/>
            <person name="Jorgensen S.L."/>
            <person name="Zaremba-Niedzwiedzka K."/>
            <person name="Martijn J."/>
            <person name="Lind A.E."/>
            <person name="van Eijk R."/>
            <person name="Schleper C."/>
            <person name="Guy L."/>
            <person name="Ettema T.J."/>
        </authorList>
    </citation>
    <scope>NUCLEOTIDE SEQUENCE</scope>
</reference>
<accession>A0A0F8ZQF0</accession>
<evidence type="ECO:0000313" key="1">
    <source>
        <dbReference type="EMBL" id="KKK96097.1"/>
    </source>
</evidence>
<comment type="caution">
    <text evidence="1">The sequence shown here is derived from an EMBL/GenBank/DDBJ whole genome shotgun (WGS) entry which is preliminary data.</text>
</comment>
<feature type="non-terminal residue" evidence="1">
    <location>
        <position position="25"/>
    </location>
</feature>
<proteinExistence type="predicted"/>
<name>A0A0F8ZQF0_9ZZZZ</name>
<gene>
    <name evidence="1" type="ORF">LCGC14_2666210</name>
</gene>
<protein>
    <submittedName>
        <fullName evidence="1">Uncharacterized protein</fullName>
    </submittedName>
</protein>
<dbReference type="AlphaFoldDB" id="A0A0F8ZQF0"/>
<organism evidence="1">
    <name type="scientific">marine sediment metagenome</name>
    <dbReference type="NCBI Taxonomy" id="412755"/>
    <lineage>
        <taxon>unclassified sequences</taxon>
        <taxon>metagenomes</taxon>
        <taxon>ecological metagenomes</taxon>
    </lineage>
</organism>